<accession>E4TZV4</accession>
<protein>
    <submittedName>
        <fullName evidence="1">Uncharacterized protein</fullName>
    </submittedName>
</protein>
<proteinExistence type="predicted"/>
<dbReference type="KEGG" id="sku:Sulku_1549"/>
<dbReference type="OrthoDB" id="1434112at2"/>
<dbReference type="eggNOG" id="ENOG502Z9P9">
    <property type="taxonomic scope" value="Bacteria"/>
</dbReference>
<dbReference type="Pfam" id="PF18928">
    <property type="entry name" value="DUF5677"/>
    <property type="match status" value="1"/>
</dbReference>
<name>E4TZV4_SULKY</name>
<sequence length="473" mass="56377">MKKNNMTSDLKSHKYNKGLIQPPMNTLENMQPISWTNDRLPEYLWLGLILMNFDRTEGIEQAGKILQEIAHINKTIIKPKLSIVLSLPEIEQEDIYKIICNNVNPKYLAPLTAIYRNFEYPVFNKYFNFPDILISERIKSIASAVKIYYGHQSYEATDLRFVVLSMMVFQDKLRVHRGSELPEIFANYPYTDHNDEKMRMYRPMLRATEMDIGNQQNQSFINNFWKEIGLKTECQPLIISFNKEEDLDYKKYILELQDKMNHLLSVKKEQSLHDDKFHVIMGTAIYALKIFNDVITKELGDSILGRHAFRTILEAYINIKYLLKIEPENSNVWMEYKLYGVGKYKFPLLKERENSNKEEHIHFVEPIIDTIINEILWEEYVDIDLRYFDNKKVKEKFDMVDEKYLYEVLYEYDNNFIHAFWGAVRESSMLHCENATHKYHFLPDINFEQKMPSVNHDIYKIMMKIQKLIDETI</sequence>
<dbReference type="Proteomes" id="UP000008721">
    <property type="component" value="Chromosome"/>
</dbReference>
<dbReference type="InterPro" id="IPR043733">
    <property type="entry name" value="DUF5677"/>
</dbReference>
<evidence type="ECO:0000313" key="2">
    <source>
        <dbReference type="Proteomes" id="UP000008721"/>
    </source>
</evidence>
<gene>
    <name evidence="1" type="ordered locus">Sulku_1549</name>
</gene>
<dbReference type="STRING" id="709032.Sulku_1549"/>
<evidence type="ECO:0000313" key="1">
    <source>
        <dbReference type="EMBL" id="ADR34211.1"/>
    </source>
</evidence>
<dbReference type="HOGENOM" id="CLU_556486_0_0_7"/>
<dbReference type="EMBL" id="CP002355">
    <property type="protein sequence ID" value="ADR34211.1"/>
    <property type="molecule type" value="Genomic_DNA"/>
</dbReference>
<keyword evidence="2" id="KW-1185">Reference proteome</keyword>
<reference evidence="1 2" key="1">
    <citation type="journal article" date="2012" name="Stand. Genomic Sci.">
        <title>Complete genome sequence of the sulfur compounds oxidizing chemolithoautotroph Sulfuricurvum kujiense type strain (YK-1(T)).</title>
        <authorList>
            <person name="Han C."/>
            <person name="Kotsyurbenko O."/>
            <person name="Chertkov O."/>
            <person name="Held B."/>
            <person name="Lapidus A."/>
            <person name="Nolan M."/>
            <person name="Lucas S."/>
            <person name="Hammon N."/>
            <person name="Deshpande S."/>
            <person name="Cheng J.F."/>
            <person name="Tapia R."/>
            <person name="Goodwin L.A."/>
            <person name="Pitluck S."/>
            <person name="Liolios K."/>
            <person name="Pagani I."/>
            <person name="Ivanova N."/>
            <person name="Mavromatis K."/>
            <person name="Mikhailova N."/>
            <person name="Pati A."/>
            <person name="Chen A."/>
            <person name="Palaniappan K."/>
            <person name="Land M."/>
            <person name="Hauser L."/>
            <person name="Chang Y.J."/>
            <person name="Jeffries C.D."/>
            <person name="Brambilla E.M."/>
            <person name="Rohde M."/>
            <person name="Spring S."/>
            <person name="Sikorski J."/>
            <person name="Goker M."/>
            <person name="Woyke T."/>
            <person name="Bristow J."/>
            <person name="Eisen J.A."/>
            <person name="Markowitz V."/>
            <person name="Hugenholtz P."/>
            <person name="Kyrpides N.C."/>
            <person name="Klenk H.P."/>
            <person name="Detter J.C."/>
        </authorList>
    </citation>
    <scope>NUCLEOTIDE SEQUENCE [LARGE SCALE GENOMIC DNA]</scope>
    <source>
        <strain evidence="2">ATCC BAA-921 / DSM 16994 / JCM 11577 / YK-1</strain>
    </source>
</reference>
<dbReference type="AlphaFoldDB" id="E4TZV4"/>
<organism evidence="1 2">
    <name type="scientific">Sulfuricurvum kujiense (strain ATCC BAA-921 / DSM 16994 / JCM 11577 / YK-1)</name>
    <dbReference type="NCBI Taxonomy" id="709032"/>
    <lineage>
        <taxon>Bacteria</taxon>
        <taxon>Pseudomonadati</taxon>
        <taxon>Campylobacterota</taxon>
        <taxon>Epsilonproteobacteria</taxon>
        <taxon>Campylobacterales</taxon>
        <taxon>Sulfurimonadaceae</taxon>
        <taxon>Sulfuricurvum</taxon>
    </lineage>
</organism>
<dbReference type="RefSeq" id="WP_013460408.1">
    <property type="nucleotide sequence ID" value="NC_014762.1"/>
</dbReference>